<dbReference type="PANTHER" id="PTHR21301:SF10">
    <property type="entry name" value="REVERSE TRANSCRIPTASE DOMAIN-CONTAINING PROTEIN"/>
    <property type="match status" value="1"/>
</dbReference>
<evidence type="ECO:0000259" key="1">
    <source>
        <dbReference type="PROSITE" id="PS50164"/>
    </source>
</evidence>
<evidence type="ECO:0000259" key="2">
    <source>
        <dbReference type="PROSITE" id="PS50878"/>
    </source>
</evidence>
<feature type="domain" description="GIY-YIG" evidence="1">
    <location>
        <begin position="682"/>
        <end position="783"/>
    </location>
</feature>
<dbReference type="Gene3D" id="3.40.1440.10">
    <property type="entry name" value="GIY-YIG endonuclease"/>
    <property type="match status" value="1"/>
</dbReference>
<dbReference type="CDD" id="cd00304">
    <property type="entry name" value="RT_like"/>
    <property type="match status" value="1"/>
</dbReference>
<proteinExistence type="predicted"/>
<dbReference type="RefSeq" id="XP_062706045.1">
    <property type="nucleotide sequence ID" value="XM_062850061.1"/>
</dbReference>
<protein>
    <recommendedName>
        <fullName evidence="5">Reverse transcriptase domain-containing protein</fullName>
    </recommendedName>
</protein>
<evidence type="ECO:0008006" key="5">
    <source>
        <dbReference type="Google" id="ProtNLM"/>
    </source>
</evidence>
<dbReference type="Pfam" id="PF00078">
    <property type="entry name" value="RVT_1"/>
    <property type="match status" value="1"/>
</dbReference>
<sequence>MATKPKSEPNKFIELKKTIAGLHKDIAFLKKCIEYRLTPVSHKVKVKTATNPNIVKTLEQTLIKESIKKLHSKINMKTLECYSLHLKLAKDYPESFPNFLTKVKVAEFCESERKRKLLDKKLKALKMQNPKFTCSSTQPQNTTQELTGLVVNRSSEQFTEEQLTLLNKGLNYAVHSKPDSTQTIIDIETAINTNNLQTPQIQEIRTQTANTIQNTQQNKLNKEHLKEQRIIKELNQKPVFYLKADKGNKTVIMNKEDYDEIMNNKIQNGPYRKQRTDPLPGLVRRVDKTLKESTPVLGSVIKSLKESNPSLPRIKGLPKVHKPGNEMREIVSAIGSPTHKIAKYLVQEFQNMPKKFHSRSVKNSEQFTELVQNLSVNDDEILVSFDVKSLFPSIPVKEAINLLEDWLLNQYEDSNSDWIKKVRTYIKLTKLCMEENYFSFRNETYKQLNGAPMGNPLSPFLSEIFMANLEKRLENNKQLPEVWWRYVDDVFSIVKKHLLPEILNNINNAHKNIEFTCEIEQNNQLPFVDILIVKQESTLSFEIYRKPTHTQRTIPNSSNHSHQHKIASCNHMIHRMQTLPLSETGKTKELNYIFETAQLNGHTKQTIQQIINKKTQQQYRRSLTTLTRTEPTLKRITVNYNNDTKKLRPILRKFGFELVFTSKANQLQTLLGSTKDPLDNLTKSGVYKVTCNHCDKIYIGQTKHTLNTRFKEHITEVSKAHKDTDKGLIHHFKSKVAEHIFNEGHFMNTSNIKLLRHITNPWKLDVAESLEIYKQNNKKLLNKDQGNGYTWLFKFLPNTHKTLHNTQNTN</sequence>
<accession>A0ABM1YJF9</accession>
<keyword evidence="4" id="KW-1185">Reference proteome</keyword>
<evidence type="ECO:0000313" key="4">
    <source>
        <dbReference type="Proteomes" id="UP000069940"/>
    </source>
</evidence>
<dbReference type="EnsemblMetazoa" id="AALFPA23_009686.R13395">
    <property type="protein sequence ID" value="AALFPA23_009686.P13395"/>
    <property type="gene ID" value="AALFPA23_009686"/>
</dbReference>
<dbReference type="PANTHER" id="PTHR21301">
    <property type="entry name" value="REVERSE TRANSCRIPTASE"/>
    <property type="match status" value="1"/>
</dbReference>
<reference evidence="3" key="2">
    <citation type="submission" date="2025-05" db="UniProtKB">
        <authorList>
            <consortium name="EnsemblMetazoa"/>
        </authorList>
    </citation>
    <scope>IDENTIFICATION</scope>
    <source>
        <strain evidence="3">Foshan</strain>
    </source>
</reference>
<dbReference type="PROSITE" id="PS50878">
    <property type="entry name" value="RT_POL"/>
    <property type="match status" value="1"/>
</dbReference>
<dbReference type="InterPro" id="IPR035901">
    <property type="entry name" value="GIY-YIG_endonuc_sf"/>
</dbReference>
<dbReference type="Proteomes" id="UP000069940">
    <property type="component" value="Unassembled WGS sequence"/>
</dbReference>
<dbReference type="InterPro" id="IPR000305">
    <property type="entry name" value="GIY-YIG_endonuc"/>
</dbReference>
<feature type="domain" description="Reverse transcriptase" evidence="2">
    <location>
        <begin position="298"/>
        <end position="543"/>
    </location>
</feature>
<dbReference type="CDD" id="cd10442">
    <property type="entry name" value="GIY-YIG_PLEs"/>
    <property type="match status" value="1"/>
</dbReference>
<name>A0ABM1YJF9_AEDAL</name>
<dbReference type="InterPro" id="IPR000477">
    <property type="entry name" value="RT_dom"/>
</dbReference>
<evidence type="ECO:0000313" key="3">
    <source>
        <dbReference type="EnsemblMetazoa" id="AALFPA23_009686.P13395"/>
    </source>
</evidence>
<dbReference type="SUPFAM" id="SSF82771">
    <property type="entry name" value="GIY-YIG endonuclease"/>
    <property type="match status" value="1"/>
</dbReference>
<organism evidence="3 4">
    <name type="scientific">Aedes albopictus</name>
    <name type="common">Asian tiger mosquito</name>
    <name type="synonym">Stegomyia albopicta</name>
    <dbReference type="NCBI Taxonomy" id="7160"/>
    <lineage>
        <taxon>Eukaryota</taxon>
        <taxon>Metazoa</taxon>
        <taxon>Ecdysozoa</taxon>
        <taxon>Arthropoda</taxon>
        <taxon>Hexapoda</taxon>
        <taxon>Insecta</taxon>
        <taxon>Pterygota</taxon>
        <taxon>Neoptera</taxon>
        <taxon>Endopterygota</taxon>
        <taxon>Diptera</taxon>
        <taxon>Nematocera</taxon>
        <taxon>Culicoidea</taxon>
        <taxon>Culicidae</taxon>
        <taxon>Culicinae</taxon>
        <taxon>Aedini</taxon>
        <taxon>Aedes</taxon>
        <taxon>Stegomyia</taxon>
    </lineage>
</organism>
<dbReference type="GeneID" id="134287666"/>
<reference evidence="4" key="1">
    <citation type="journal article" date="2015" name="Proc. Natl. Acad. Sci. U.S.A.">
        <title>Genome sequence of the Asian Tiger mosquito, Aedes albopictus, reveals insights into its biology, genetics, and evolution.</title>
        <authorList>
            <person name="Chen X.G."/>
            <person name="Jiang X."/>
            <person name="Gu J."/>
            <person name="Xu M."/>
            <person name="Wu Y."/>
            <person name="Deng Y."/>
            <person name="Zhang C."/>
            <person name="Bonizzoni M."/>
            <person name="Dermauw W."/>
            <person name="Vontas J."/>
            <person name="Armbruster P."/>
            <person name="Huang X."/>
            <person name="Yang Y."/>
            <person name="Zhang H."/>
            <person name="He W."/>
            <person name="Peng H."/>
            <person name="Liu Y."/>
            <person name="Wu K."/>
            <person name="Chen J."/>
            <person name="Lirakis M."/>
            <person name="Topalis P."/>
            <person name="Van Leeuwen T."/>
            <person name="Hall A.B."/>
            <person name="Jiang X."/>
            <person name="Thorpe C."/>
            <person name="Mueller R.L."/>
            <person name="Sun C."/>
            <person name="Waterhouse R.M."/>
            <person name="Yan G."/>
            <person name="Tu Z.J."/>
            <person name="Fang X."/>
            <person name="James A.A."/>
        </authorList>
    </citation>
    <scope>NUCLEOTIDE SEQUENCE [LARGE SCALE GENOMIC DNA]</scope>
    <source>
        <strain evidence="4">Foshan</strain>
    </source>
</reference>
<dbReference type="PROSITE" id="PS50164">
    <property type="entry name" value="GIY_YIG"/>
    <property type="match status" value="1"/>
</dbReference>